<dbReference type="NCBIfam" id="TIGR00046">
    <property type="entry name" value="RsmE family RNA methyltransferase"/>
    <property type="match status" value="1"/>
</dbReference>
<organism evidence="16">
    <name type="scientific">freshwater metagenome</name>
    <dbReference type="NCBI Taxonomy" id="449393"/>
    <lineage>
        <taxon>unclassified sequences</taxon>
        <taxon>metagenomes</taxon>
        <taxon>ecological metagenomes</taxon>
    </lineage>
</organism>
<dbReference type="SUPFAM" id="SSF88697">
    <property type="entry name" value="PUA domain-like"/>
    <property type="match status" value="1"/>
</dbReference>
<feature type="domain" description="Ribosomal RNA small subunit methyltransferase E PUA-like" evidence="12">
    <location>
        <begin position="20"/>
        <end position="67"/>
    </location>
</feature>
<dbReference type="CDD" id="cd18084">
    <property type="entry name" value="RsmE-like"/>
    <property type="match status" value="1"/>
</dbReference>
<reference evidence="16" key="1">
    <citation type="submission" date="2020-05" db="EMBL/GenBank/DDBJ databases">
        <authorList>
            <person name="Chiriac C."/>
            <person name="Salcher M."/>
            <person name="Ghai R."/>
            <person name="Kavagutti S V."/>
        </authorList>
    </citation>
    <scope>NUCLEOTIDE SEQUENCE</scope>
</reference>
<dbReference type="AlphaFoldDB" id="A0A6J6VXR9"/>
<dbReference type="EMBL" id="CAFBOC010000017">
    <property type="protein sequence ID" value="CAB4984808.1"/>
    <property type="molecule type" value="Genomic_DNA"/>
</dbReference>
<evidence type="ECO:0000259" key="11">
    <source>
        <dbReference type="Pfam" id="PF04452"/>
    </source>
</evidence>
<evidence type="ECO:0000256" key="5">
    <source>
        <dbReference type="ARBA" id="ARBA00022552"/>
    </source>
</evidence>
<dbReference type="Pfam" id="PF20260">
    <property type="entry name" value="PUA_4"/>
    <property type="match status" value="1"/>
</dbReference>
<proteinExistence type="inferred from homology"/>
<evidence type="ECO:0000256" key="1">
    <source>
        <dbReference type="ARBA" id="ARBA00004496"/>
    </source>
</evidence>
<dbReference type="PIRSF" id="PIRSF015601">
    <property type="entry name" value="MTase_slr0722"/>
    <property type="match status" value="1"/>
</dbReference>
<comment type="catalytic activity">
    <reaction evidence="10">
        <text>uridine(1498) in 16S rRNA + S-adenosyl-L-methionine = N(3)-methyluridine(1498) in 16S rRNA + S-adenosyl-L-homocysteine + H(+)</text>
        <dbReference type="Rhea" id="RHEA:42920"/>
        <dbReference type="Rhea" id="RHEA-COMP:10283"/>
        <dbReference type="Rhea" id="RHEA-COMP:10284"/>
        <dbReference type="ChEBI" id="CHEBI:15378"/>
        <dbReference type="ChEBI" id="CHEBI:57856"/>
        <dbReference type="ChEBI" id="CHEBI:59789"/>
        <dbReference type="ChEBI" id="CHEBI:65315"/>
        <dbReference type="ChEBI" id="CHEBI:74502"/>
        <dbReference type="EC" id="2.1.1.193"/>
    </reaction>
</comment>
<dbReference type="InterPro" id="IPR015947">
    <property type="entry name" value="PUA-like_sf"/>
</dbReference>
<keyword evidence="6" id="KW-0489">Methyltransferase</keyword>
<name>A0A6J6VXR9_9ZZZZ</name>
<evidence type="ECO:0000313" key="15">
    <source>
        <dbReference type="EMBL" id="CAB4726853.1"/>
    </source>
</evidence>
<sequence>MLTLFLVSRVPTQVGEKFTLDGDEGHHAAKVLRIGVGEEVLLGDGRGSWAKASVLAAGKKSLDLTVLESGFQKASPIAMSVVQAIPKGDRAKEAIELLTEAGADRIIPWQAARSIGKAQDGVEKFEKTAREASKQSRRLWMPEVANVASTSNVVDEVRLADLAIVFHESATQKISDVLQKFENISSVLIVIGPEGGLTDDEIKLFSGAGASVVLMGRPVLRSAHAGIAAIAAVCTGLRIW</sequence>
<dbReference type="InterPro" id="IPR046887">
    <property type="entry name" value="RsmE_PUA-like"/>
</dbReference>
<dbReference type="Gene3D" id="3.40.1280.10">
    <property type="match status" value="1"/>
</dbReference>
<evidence type="ECO:0000313" key="17">
    <source>
        <dbReference type="EMBL" id="CAB4866620.1"/>
    </source>
</evidence>
<evidence type="ECO:0000256" key="6">
    <source>
        <dbReference type="ARBA" id="ARBA00022603"/>
    </source>
</evidence>
<dbReference type="PANTHER" id="PTHR30027">
    <property type="entry name" value="RIBOSOMAL RNA SMALL SUBUNIT METHYLTRANSFERASE E"/>
    <property type="match status" value="1"/>
</dbReference>
<protein>
    <recommendedName>
        <fullName evidence="3">16S rRNA (uracil(1498)-N(3))-methyltransferase</fullName>
        <ecNumber evidence="3">2.1.1.193</ecNumber>
    </recommendedName>
</protein>
<dbReference type="InterPro" id="IPR046886">
    <property type="entry name" value="RsmE_MTase_dom"/>
</dbReference>
<evidence type="ECO:0000256" key="4">
    <source>
        <dbReference type="ARBA" id="ARBA00022490"/>
    </source>
</evidence>
<dbReference type="Gene3D" id="2.40.240.20">
    <property type="entry name" value="Hypothetical PUA domain-like, domain 1"/>
    <property type="match status" value="1"/>
</dbReference>
<evidence type="ECO:0000313" key="18">
    <source>
        <dbReference type="EMBL" id="CAB4937244.1"/>
    </source>
</evidence>
<gene>
    <name evidence="14" type="ORF">UFOPK2510_00269</name>
    <name evidence="15" type="ORF">UFOPK2718_00969</name>
    <name evidence="16" type="ORF">UFOPK2936_00459</name>
    <name evidence="17" type="ORF">UFOPK3328_00803</name>
    <name evidence="18" type="ORF">UFOPK3779_00264</name>
    <name evidence="19" type="ORF">UFOPK3913_01385</name>
    <name evidence="13" type="ORF">UFOPK4107_00211</name>
</gene>
<dbReference type="NCBIfam" id="NF008693">
    <property type="entry name" value="PRK11713.2-3"/>
    <property type="match status" value="1"/>
</dbReference>
<keyword evidence="8" id="KW-0949">S-adenosyl-L-methionine</keyword>
<evidence type="ECO:0000313" key="19">
    <source>
        <dbReference type="EMBL" id="CAB4984808.1"/>
    </source>
</evidence>
<dbReference type="InterPro" id="IPR029026">
    <property type="entry name" value="tRNA_m1G_MTases_N"/>
</dbReference>
<dbReference type="EMBL" id="CAFBLD010000005">
    <property type="protein sequence ID" value="CAB4866620.1"/>
    <property type="molecule type" value="Genomic_DNA"/>
</dbReference>
<keyword evidence="5" id="KW-0698">rRNA processing</keyword>
<comment type="similarity">
    <text evidence="2">Belongs to the RNA methyltransferase RsmE family.</text>
</comment>
<evidence type="ECO:0000256" key="9">
    <source>
        <dbReference type="ARBA" id="ARBA00025699"/>
    </source>
</evidence>
<comment type="subcellular location">
    <subcellularLocation>
        <location evidence="1">Cytoplasm</location>
    </subcellularLocation>
</comment>
<feature type="domain" description="Ribosomal RNA small subunit methyltransferase E methyltransferase" evidence="11">
    <location>
        <begin position="75"/>
        <end position="233"/>
    </location>
</feature>
<dbReference type="SUPFAM" id="SSF75217">
    <property type="entry name" value="alpha/beta knot"/>
    <property type="match status" value="1"/>
</dbReference>
<evidence type="ECO:0000256" key="2">
    <source>
        <dbReference type="ARBA" id="ARBA00005528"/>
    </source>
</evidence>
<evidence type="ECO:0000259" key="12">
    <source>
        <dbReference type="Pfam" id="PF20260"/>
    </source>
</evidence>
<accession>A0A6J6VXR9</accession>
<evidence type="ECO:0000256" key="3">
    <source>
        <dbReference type="ARBA" id="ARBA00012328"/>
    </source>
</evidence>
<dbReference type="EMBL" id="CAEZXO010000002">
    <property type="protein sequence ID" value="CAB4685932.1"/>
    <property type="molecule type" value="Genomic_DNA"/>
</dbReference>
<dbReference type="EC" id="2.1.1.193" evidence="3"/>
<evidence type="ECO:0000313" key="13">
    <source>
        <dbReference type="EMBL" id="CAB4331216.1"/>
    </source>
</evidence>
<dbReference type="EMBL" id="CAFBNH010000002">
    <property type="protein sequence ID" value="CAB4937244.1"/>
    <property type="molecule type" value="Genomic_DNA"/>
</dbReference>
<evidence type="ECO:0000313" key="16">
    <source>
        <dbReference type="EMBL" id="CAB4775297.1"/>
    </source>
</evidence>
<dbReference type="EMBL" id="CAEZZW010000002">
    <property type="protein sequence ID" value="CAB4775297.1"/>
    <property type="molecule type" value="Genomic_DNA"/>
</dbReference>
<dbReference type="GO" id="GO:0070042">
    <property type="term" value="F:rRNA (uridine-N3-)-methyltransferase activity"/>
    <property type="evidence" value="ECO:0007669"/>
    <property type="project" value="TreeGrafter"/>
</dbReference>
<evidence type="ECO:0000256" key="7">
    <source>
        <dbReference type="ARBA" id="ARBA00022679"/>
    </source>
</evidence>
<dbReference type="GO" id="GO:0005737">
    <property type="term" value="C:cytoplasm"/>
    <property type="evidence" value="ECO:0007669"/>
    <property type="project" value="UniProtKB-SubCell"/>
</dbReference>
<evidence type="ECO:0000256" key="8">
    <source>
        <dbReference type="ARBA" id="ARBA00022691"/>
    </source>
</evidence>
<keyword evidence="7" id="KW-0808">Transferase</keyword>
<dbReference type="GO" id="GO:0070475">
    <property type="term" value="P:rRNA base methylation"/>
    <property type="evidence" value="ECO:0007669"/>
    <property type="project" value="TreeGrafter"/>
</dbReference>
<dbReference type="InterPro" id="IPR029028">
    <property type="entry name" value="Alpha/beta_knot_MTases"/>
</dbReference>
<keyword evidence="4" id="KW-0963">Cytoplasm</keyword>
<evidence type="ECO:0000256" key="10">
    <source>
        <dbReference type="ARBA" id="ARBA00047944"/>
    </source>
</evidence>
<comment type="function">
    <text evidence="9">Specifically methylates the N3 position of the uracil ring of uridine 1498 (m3U1498) in 16S rRNA. Acts on the fully assembled 30S ribosomal subunit.</text>
</comment>
<evidence type="ECO:0000313" key="14">
    <source>
        <dbReference type="EMBL" id="CAB4685932.1"/>
    </source>
</evidence>
<dbReference type="Pfam" id="PF04452">
    <property type="entry name" value="Methyltrans_RNA"/>
    <property type="match status" value="1"/>
</dbReference>
<dbReference type="InterPro" id="IPR006700">
    <property type="entry name" value="RsmE"/>
</dbReference>
<dbReference type="PANTHER" id="PTHR30027:SF3">
    <property type="entry name" value="16S RRNA (URACIL(1498)-N(3))-METHYLTRANSFERASE"/>
    <property type="match status" value="1"/>
</dbReference>
<dbReference type="EMBL" id="CAESAE010000001">
    <property type="protein sequence ID" value="CAB4331216.1"/>
    <property type="molecule type" value="Genomic_DNA"/>
</dbReference>
<dbReference type="EMBL" id="CAEZYM010000008">
    <property type="protein sequence ID" value="CAB4726853.1"/>
    <property type="molecule type" value="Genomic_DNA"/>
</dbReference>